<organism evidence="2 3">
    <name type="scientific">Agromyces terreus</name>
    <dbReference type="NCBI Taxonomy" id="424795"/>
    <lineage>
        <taxon>Bacteria</taxon>
        <taxon>Bacillati</taxon>
        <taxon>Actinomycetota</taxon>
        <taxon>Actinomycetes</taxon>
        <taxon>Micrococcales</taxon>
        <taxon>Microbacteriaceae</taxon>
        <taxon>Agromyces</taxon>
    </lineage>
</organism>
<comment type="caution">
    <text evidence="2">The sequence shown here is derived from an EMBL/GenBank/DDBJ whole genome shotgun (WGS) entry which is preliminary data.</text>
</comment>
<keyword evidence="1" id="KW-0812">Transmembrane</keyword>
<dbReference type="AlphaFoldDB" id="A0A9X2KDD4"/>
<evidence type="ECO:0000313" key="3">
    <source>
        <dbReference type="Proteomes" id="UP001139722"/>
    </source>
</evidence>
<keyword evidence="3" id="KW-1185">Reference proteome</keyword>
<reference evidence="2" key="1">
    <citation type="submission" date="2022-06" db="EMBL/GenBank/DDBJ databases">
        <title>Sequencing the genomes of 1000 actinobacteria strains.</title>
        <authorList>
            <person name="Klenk H.-P."/>
        </authorList>
    </citation>
    <scope>NUCLEOTIDE SEQUENCE</scope>
    <source>
        <strain evidence="2">DSM 22016</strain>
    </source>
</reference>
<proteinExistence type="predicted"/>
<dbReference type="EMBL" id="JAMZDY010000001">
    <property type="protein sequence ID" value="MCP2372311.1"/>
    <property type="molecule type" value="Genomic_DNA"/>
</dbReference>
<dbReference type="RefSeq" id="WP_232057437.1">
    <property type="nucleotide sequence ID" value="NZ_BAAANU010000013.1"/>
</dbReference>
<feature type="transmembrane region" description="Helical" evidence="1">
    <location>
        <begin position="59"/>
        <end position="87"/>
    </location>
</feature>
<protein>
    <submittedName>
        <fullName evidence="2">Uncharacterized membrane protein YidH (DUF202 family)</fullName>
    </submittedName>
</protein>
<gene>
    <name evidence="2" type="ORF">BJ978_002987</name>
</gene>
<keyword evidence="1" id="KW-0472">Membrane</keyword>
<evidence type="ECO:0000256" key="1">
    <source>
        <dbReference type="SAM" id="Phobius"/>
    </source>
</evidence>
<dbReference type="NCBIfam" id="NF038065">
    <property type="entry name" value="Pr6Pr"/>
    <property type="match status" value="1"/>
</dbReference>
<name>A0A9X2KDD4_9MICO</name>
<sequence length="204" mass="21776">MTMKAARSARSLRAHPTFATTLWPWLRILAALIVIAAVVAQLGASIAKAEELGRDVGTVVANFLSFFTVLSNAMSAAVLCWAGVHSLIDKGEGAQPRSLSIALACVTTYMVVTGLVYNALLRNEALPQGSAPLVRGPLIVSPLTGERPWYPYPFLNPFTVGGWGWVLVYVAVTAAVVLAVGLLVVAWTRRDSALSKRDATVSER</sequence>
<accession>A0A9X2KDD4</accession>
<keyword evidence="1" id="KW-1133">Transmembrane helix</keyword>
<evidence type="ECO:0000313" key="2">
    <source>
        <dbReference type="EMBL" id="MCP2372311.1"/>
    </source>
</evidence>
<dbReference type="Proteomes" id="UP001139722">
    <property type="component" value="Unassembled WGS sequence"/>
</dbReference>
<dbReference type="InterPro" id="IPR049713">
    <property type="entry name" value="Pr6Pr-like"/>
</dbReference>
<feature type="transmembrane region" description="Helical" evidence="1">
    <location>
        <begin position="163"/>
        <end position="187"/>
    </location>
</feature>
<feature type="transmembrane region" description="Helical" evidence="1">
    <location>
        <begin position="99"/>
        <end position="120"/>
    </location>
</feature>